<evidence type="ECO:0000313" key="4">
    <source>
        <dbReference type="Proteomes" id="UP000460412"/>
    </source>
</evidence>
<feature type="compositionally biased region" description="Basic and acidic residues" evidence="1">
    <location>
        <begin position="48"/>
        <end position="81"/>
    </location>
</feature>
<dbReference type="AlphaFoldDB" id="A0A7X3MDB7"/>
<reference evidence="3 4" key="1">
    <citation type="submission" date="2019-12" db="EMBL/GenBank/DDBJ databases">
        <title>Sporaefaciens musculi gen. nov., sp. nov., a novel bacterium isolated from the caecum of an obese mouse.</title>
        <authorList>
            <person name="Rasmussen T.S."/>
            <person name="Streidl T."/>
            <person name="Hitch T.C.A."/>
            <person name="Wortmann E."/>
            <person name="Deptula P."/>
            <person name="Hansen M."/>
            <person name="Nielsen D.S."/>
            <person name="Clavel T."/>
            <person name="Vogensen F.K."/>
        </authorList>
    </citation>
    <scope>NUCLEOTIDE SEQUENCE [LARGE SCALE GENOMIC DNA]</scope>
    <source>
        <strain evidence="3 4">WCA-9-b2</strain>
    </source>
</reference>
<name>A0A7X3MDB7_9FIRM</name>
<dbReference type="Proteomes" id="UP000460412">
    <property type="component" value="Unassembled WGS sequence"/>
</dbReference>
<evidence type="ECO:0000256" key="1">
    <source>
        <dbReference type="SAM" id="MobiDB-lite"/>
    </source>
</evidence>
<keyword evidence="2" id="KW-0472">Membrane</keyword>
<protein>
    <submittedName>
        <fullName evidence="3">Uncharacterized protein</fullName>
    </submittedName>
</protein>
<keyword evidence="2" id="KW-0812">Transmembrane</keyword>
<accession>A0A7X3MDB7</accession>
<evidence type="ECO:0000313" key="3">
    <source>
        <dbReference type="EMBL" id="MXP74325.1"/>
    </source>
</evidence>
<keyword evidence="4" id="KW-1185">Reference proteome</keyword>
<comment type="caution">
    <text evidence="3">The sequence shown here is derived from an EMBL/GenBank/DDBJ whole genome shotgun (WGS) entry which is preliminary data.</text>
</comment>
<keyword evidence="2" id="KW-1133">Transmembrane helix</keyword>
<evidence type="ECO:0000256" key="2">
    <source>
        <dbReference type="SAM" id="Phobius"/>
    </source>
</evidence>
<dbReference type="EMBL" id="WUQX01000001">
    <property type="protein sequence ID" value="MXP74325.1"/>
    <property type="molecule type" value="Genomic_DNA"/>
</dbReference>
<gene>
    <name evidence="3" type="ORF">GN277_02475</name>
</gene>
<sequence>MPRVKEAGGDSALPTAASVAAESRIARKTAQMEAGQVLITEAAKHAVEAKEALEKERADRKAEKEDDSSKDRTEEKRDTPELSRQSKWFGIEGKLLKDANIKWTLEMETELWEAFQAWFPSGDENLSEQLKELSRLYLALLEAILTHTLGDEQTVQLERLNQVLSQKLNLLLEEDLNELLELLEKAGQTEAVKIVKSSVYKQTTGESISPRAADRFYTRGTMKTSGNTRYFMPESQMQEYESGRGKKGMYTASVSNASSGGLSAASEEEGRIYSVTKGRNVQINQEFDARSRTGEQQISQRNQVLSKVGKESAATPGVTGGKAAVTGKELERANSFAAHISGSGNLLKNPGITAKNEEVTGLLAALTSIKGQMYAAGSGKDSALKTPVKSAVNQMVDYYLAQKGVYKVYHYTTNIYEKTKSPQKAAQEGLQYAYKIFMEKKEDGAYRQQEAYSERAGFFQTLLKSQNMQADLIRGMKLLEGNWREFLKSIGESEKKGIALTMQKHSPWAMLMEPEEIRKDGKNGKEKLILAEAACVAAMVLVYLCYRLFFG</sequence>
<proteinExistence type="predicted"/>
<dbReference type="RefSeq" id="WP_159749532.1">
    <property type="nucleotide sequence ID" value="NZ_WUQX01000001.1"/>
</dbReference>
<organism evidence="3 4">
    <name type="scientific">Sporofaciens musculi</name>
    <dbReference type="NCBI Taxonomy" id="2681861"/>
    <lineage>
        <taxon>Bacteria</taxon>
        <taxon>Bacillati</taxon>
        <taxon>Bacillota</taxon>
        <taxon>Clostridia</taxon>
        <taxon>Lachnospirales</taxon>
        <taxon>Lachnospiraceae</taxon>
        <taxon>Sporofaciens</taxon>
    </lineage>
</organism>
<feature type="transmembrane region" description="Helical" evidence="2">
    <location>
        <begin position="528"/>
        <end position="549"/>
    </location>
</feature>
<feature type="region of interest" description="Disordered" evidence="1">
    <location>
        <begin position="48"/>
        <end position="83"/>
    </location>
</feature>